<evidence type="ECO:0000313" key="2">
    <source>
        <dbReference type="Proteomes" id="UP000317209"/>
    </source>
</evidence>
<dbReference type="AlphaFoldDB" id="A0A543BQU6"/>
<dbReference type="RefSeq" id="WP_141872971.1">
    <property type="nucleotide sequence ID" value="NZ_VFOX01000001.1"/>
</dbReference>
<protein>
    <submittedName>
        <fullName evidence="1">Uncharacterized protein</fullName>
    </submittedName>
</protein>
<organism evidence="1 2">
    <name type="scientific">Microbacterium saperdae</name>
    <dbReference type="NCBI Taxonomy" id="69368"/>
    <lineage>
        <taxon>Bacteria</taxon>
        <taxon>Bacillati</taxon>
        <taxon>Actinomycetota</taxon>
        <taxon>Actinomycetes</taxon>
        <taxon>Micrococcales</taxon>
        <taxon>Microbacteriaceae</taxon>
        <taxon>Microbacterium</taxon>
    </lineage>
</organism>
<dbReference type="OrthoDB" id="5196530at2"/>
<keyword evidence="2" id="KW-1185">Reference proteome</keyword>
<evidence type="ECO:0000313" key="1">
    <source>
        <dbReference type="EMBL" id="TQL87192.1"/>
    </source>
</evidence>
<reference evidence="1 2" key="1">
    <citation type="submission" date="2019-06" db="EMBL/GenBank/DDBJ databases">
        <title>Sequencing the genomes of 1000 actinobacteria strains.</title>
        <authorList>
            <person name="Klenk H.-P."/>
        </authorList>
    </citation>
    <scope>NUCLEOTIDE SEQUENCE [LARGE SCALE GENOMIC DNA]</scope>
    <source>
        <strain evidence="1 2">DSM 20169</strain>
    </source>
</reference>
<name>A0A543BQU6_9MICO</name>
<dbReference type="Proteomes" id="UP000317209">
    <property type="component" value="Unassembled WGS sequence"/>
</dbReference>
<proteinExistence type="predicted"/>
<accession>A0A543BQU6</accession>
<sequence>MDISLINVFAQQIITQAHVALHGRAIMHTPAARANGAELWLGAQLFLTGSGNIAKAFWGSGRAKGKRAAERAALREALGVADGSALEDVTLRNKFEHFDEAIDEWWGKSTNHNFLDQMAFAPHTVRGLEPIEMFRMYDPEADVLYFWGEEFPLRHIEREIRAILETALAFRPGPGIWVLGEGRSE</sequence>
<comment type="caution">
    <text evidence="1">The sequence shown here is derived from an EMBL/GenBank/DDBJ whole genome shotgun (WGS) entry which is preliminary data.</text>
</comment>
<gene>
    <name evidence="1" type="ORF">FB560_2859</name>
</gene>
<dbReference type="EMBL" id="VFOX01000001">
    <property type="protein sequence ID" value="TQL87192.1"/>
    <property type="molecule type" value="Genomic_DNA"/>
</dbReference>